<keyword evidence="2 6" id="KW-0812">Transmembrane</keyword>
<dbReference type="KEGG" id="rpla:A4Z71_05595"/>
<sequence>MATTAVEIAERRRGKLGAEQYAGRTRFVVERNVLALKTSNLLQVVSGFFEPLFFLLAFGFGVGQLIGQVTDASGNPVDYRTWIVPALLATSAMNGALMDATWNVYFKMHFARLYNGMLATSMGPLDVALGEIAWSLIRGAGYATAFMIVVTPLGLVPSIWGILAIPAAVLIAFGFAAVGMAATTYTHSIQQLQWISFFTLPMFMFSGTFYPITAYPAVLQTIIQALPLWQGASLIRGLTFGQIDGALLGHVLYFAIMIAGGLWLTSKRLTKLFMS</sequence>
<dbReference type="STRING" id="535712.A4Z71_05595"/>
<protein>
    <recommendedName>
        <fullName evidence="6">Transport permease protein</fullName>
    </recommendedName>
</protein>
<keyword evidence="5" id="KW-0046">Antibiotic resistance</keyword>
<feature type="transmembrane region" description="Helical" evidence="6">
    <location>
        <begin position="247"/>
        <end position="265"/>
    </location>
</feature>
<keyword evidence="6" id="KW-1003">Cell membrane</keyword>
<evidence type="ECO:0000256" key="5">
    <source>
        <dbReference type="ARBA" id="ARBA00023251"/>
    </source>
</evidence>
<dbReference type="Proteomes" id="UP000243784">
    <property type="component" value="Chromosome"/>
</dbReference>
<evidence type="ECO:0000256" key="4">
    <source>
        <dbReference type="ARBA" id="ARBA00023136"/>
    </source>
</evidence>
<dbReference type="Pfam" id="PF01061">
    <property type="entry name" value="ABC2_membrane"/>
    <property type="match status" value="1"/>
</dbReference>
<name>A0A1D9E043_9MICO</name>
<dbReference type="GO" id="GO:0043190">
    <property type="term" value="C:ATP-binding cassette (ABC) transporter complex"/>
    <property type="evidence" value="ECO:0007669"/>
    <property type="project" value="InterPro"/>
</dbReference>
<accession>A0A1D9E043</accession>
<dbReference type="InterPro" id="IPR013525">
    <property type="entry name" value="ABC2_TM"/>
</dbReference>
<evidence type="ECO:0000256" key="2">
    <source>
        <dbReference type="ARBA" id="ARBA00022692"/>
    </source>
</evidence>
<evidence type="ECO:0000256" key="3">
    <source>
        <dbReference type="ARBA" id="ARBA00022989"/>
    </source>
</evidence>
<dbReference type="GO" id="GO:0140359">
    <property type="term" value="F:ABC-type transporter activity"/>
    <property type="evidence" value="ECO:0007669"/>
    <property type="project" value="InterPro"/>
</dbReference>
<dbReference type="InterPro" id="IPR051784">
    <property type="entry name" value="Nod_factor_ABC_transporter"/>
</dbReference>
<evidence type="ECO:0000313" key="9">
    <source>
        <dbReference type="Proteomes" id="UP000243784"/>
    </source>
</evidence>
<dbReference type="PANTHER" id="PTHR43229:SF2">
    <property type="entry name" value="NODULATION PROTEIN J"/>
    <property type="match status" value="1"/>
</dbReference>
<comment type="subcellular location">
    <subcellularLocation>
        <location evidence="6">Cell membrane</location>
        <topology evidence="6">Multi-pass membrane protein</topology>
    </subcellularLocation>
    <subcellularLocation>
        <location evidence="1">Membrane</location>
        <topology evidence="1">Multi-pass membrane protein</topology>
    </subcellularLocation>
</comment>
<dbReference type="EMBL" id="CP015208">
    <property type="protein sequence ID" value="AOY56424.1"/>
    <property type="molecule type" value="Genomic_DNA"/>
</dbReference>
<dbReference type="InterPro" id="IPR000412">
    <property type="entry name" value="ABC_2_transport"/>
</dbReference>
<feature type="transmembrane region" description="Helical" evidence="6">
    <location>
        <begin position="41"/>
        <end position="62"/>
    </location>
</feature>
<dbReference type="PIRSF" id="PIRSF006648">
    <property type="entry name" value="DrrB"/>
    <property type="match status" value="1"/>
</dbReference>
<dbReference type="PANTHER" id="PTHR43229">
    <property type="entry name" value="NODULATION PROTEIN J"/>
    <property type="match status" value="1"/>
</dbReference>
<dbReference type="GO" id="GO:0046677">
    <property type="term" value="P:response to antibiotic"/>
    <property type="evidence" value="ECO:0007669"/>
    <property type="project" value="UniProtKB-KW"/>
</dbReference>
<evidence type="ECO:0000256" key="6">
    <source>
        <dbReference type="RuleBase" id="RU361157"/>
    </source>
</evidence>
<keyword evidence="4 6" id="KW-0472">Membrane</keyword>
<comment type="similarity">
    <text evidence="6">Belongs to the ABC-2 integral membrane protein family.</text>
</comment>
<dbReference type="PROSITE" id="PS51012">
    <property type="entry name" value="ABC_TM2"/>
    <property type="match status" value="1"/>
</dbReference>
<proteinExistence type="inferred from homology"/>
<dbReference type="PRINTS" id="PR00164">
    <property type="entry name" value="ABC2TRNSPORT"/>
</dbReference>
<organism evidence="8 9">
    <name type="scientific">Candidatus Rhodoluna planktonica</name>
    <dbReference type="NCBI Taxonomy" id="535712"/>
    <lineage>
        <taxon>Bacteria</taxon>
        <taxon>Bacillati</taxon>
        <taxon>Actinomycetota</taxon>
        <taxon>Actinomycetes</taxon>
        <taxon>Micrococcales</taxon>
        <taxon>Microbacteriaceae</taxon>
        <taxon>Luna cluster</taxon>
        <taxon>Luna-1 subcluster</taxon>
        <taxon>Rhodoluna</taxon>
    </lineage>
</organism>
<dbReference type="OrthoDB" id="9778589at2"/>
<feature type="transmembrane region" description="Helical" evidence="6">
    <location>
        <begin position="82"/>
        <end position="106"/>
    </location>
</feature>
<keyword evidence="6" id="KW-0813">Transport</keyword>
<evidence type="ECO:0000259" key="7">
    <source>
        <dbReference type="PROSITE" id="PS51012"/>
    </source>
</evidence>
<reference evidence="8 9" key="1">
    <citation type="journal article" date="2016" name="Biochim. Biophys. Acta">
        <title>Photochemical characterization of actinorhodopsin and its functional existence in the natural host.</title>
        <authorList>
            <person name="Nakamura S."/>
            <person name="Kikukawa T."/>
            <person name="Tamogami J."/>
            <person name="Kamiya M."/>
            <person name="Aizawa T."/>
            <person name="Hahn M.W."/>
            <person name="Ihara K."/>
            <person name="Kamo N."/>
            <person name="Demura M."/>
        </authorList>
    </citation>
    <scope>NUCLEOTIDE SEQUENCE [LARGE SCALE GENOMIC DNA]</scope>
    <source>
        <strain evidence="8 9">MWH-Dar1</strain>
    </source>
</reference>
<feature type="transmembrane region" description="Helical" evidence="6">
    <location>
        <begin position="159"/>
        <end position="182"/>
    </location>
</feature>
<keyword evidence="3 6" id="KW-1133">Transmembrane helix</keyword>
<dbReference type="AlphaFoldDB" id="A0A1D9E043"/>
<feature type="domain" description="ABC transmembrane type-2" evidence="7">
    <location>
        <begin position="42"/>
        <end position="272"/>
    </location>
</feature>
<evidence type="ECO:0000256" key="1">
    <source>
        <dbReference type="ARBA" id="ARBA00004141"/>
    </source>
</evidence>
<evidence type="ECO:0000313" key="8">
    <source>
        <dbReference type="EMBL" id="AOY56424.1"/>
    </source>
</evidence>
<keyword evidence="9" id="KW-1185">Reference proteome</keyword>
<feature type="transmembrane region" description="Helical" evidence="6">
    <location>
        <begin position="194"/>
        <end position="212"/>
    </location>
</feature>
<gene>
    <name evidence="8" type="ORF">A4Z71_05595</name>
</gene>
<feature type="transmembrane region" description="Helical" evidence="6">
    <location>
        <begin position="127"/>
        <end position="153"/>
    </location>
</feature>
<dbReference type="InterPro" id="IPR047817">
    <property type="entry name" value="ABC2_TM_bact-type"/>
</dbReference>